<keyword evidence="2 4" id="KW-0808">Transferase</keyword>
<dbReference type="OrthoDB" id="26949at2157"/>
<name>A0A2Z2HT44_9EURY</name>
<evidence type="ECO:0000256" key="1">
    <source>
        <dbReference type="ARBA" id="ARBA00010688"/>
    </source>
</evidence>
<dbReference type="InterPro" id="IPR011611">
    <property type="entry name" value="PfkB_dom"/>
</dbReference>
<evidence type="ECO:0000313" key="6">
    <source>
        <dbReference type="EMBL" id="ARS90360.1"/>
    </source>
</evidence>
<feature type="domain" description="Carbohydrate kinase PfkB" evidence="5">
    <location>
        <begin position="7"/>
        <end position="299"/>
    </location>
</feature>
<evidence type="ECO:0000313" key="7">
    <source>
        <dbReference type="Proteomes" id="UP000250088"/>
    </source>
</evidence>
<dbReference type="InterPro" id="IPR002139">
    <property type="entry name" value="Ribo/fructo_kinase"/>
</dbReference>
<dbReference type="EMBL" id="CP019893">
    <property type="protein sequence ID" value="ARS90360.1"/>
    <property type="molecule type" value="Genomic_DNA"/>
</dbReference>
<dbReference type="AlphaFoldDB" id="A0A2Z2HT44"/>
<evidence type="ECO:0000256" key="2">
    <source>
        <dbReference type="ARBA" id="ARBA00022679"/>
    </source>
</evidence>
<dbReference type="PRINTS" id="PR00990">
    <property type="entry name" value="RIBOKINASE"/>
</dbReference>
<comment type="similarity">
    <text evidence="1 4">Belongs to the carbohydrate kinase PfkB family.</text>
</comment>
<dbReference type="InterPro" id="IPR002173">
    <property type="entry name" value="Carboh/pur_kinase_PfkB_CS"/>
</dbReference>
<accession>A0A2Z2HT44</accession>
<gene>
    <name evidence="6" type="ORF">B1756_11910</name>
</gene>
<organism evidence="6 7">
    <name type="scientific">Natrarchaeobaculum aegyptiacum</name>
    <dbReference type="NCBI Taxonomy" id="745377"/>
    <lineage>
        <taxon>Archaea</taxon>
        <taxon>Methanobacteriati</taxon>
        <taxon>Methanobacteriota</taxon>
        <taxon>Stenosarchaea group</taxon>
        <taxon>Halobacteria</taxon>
        <taxon>Halobacteriales</taxon>
        <taxon>Natrialbaceae</taxon>
        <taxon>Natrarchaeobaculum</taxon>
    </lineage>
</organism>
<dbReference type="Proteomes" id="UP000250088">
    <property type="component" value="Chromosome"/>
</dbReference>
<dbReference type="SUPFAM" id="SSF53613">
    <property type="entry name" value="Ribokinase-like"/>
    <property type="match status" value="1"/>
</dbReference>
<dbReference type="PANTHER" id="PTHR10584">
    <property type="entry name" value="SUGAR KINASE"/>
    <property type="match status" value="1"/>
</dbReference>
<dbReference type="GeneID" id="32894793"/>
<keyword evidence="3 4" id="KW-0418">Kinase</keyword>
<dbReference type="PANTHER" id="PTHR10584:SF166">
    <property type="entry name" value="RIBOKINASE"/>
    <property type="match status" value="1"/>
</dbReference>
<dbReference type="KEGG" id="naj:B1756_11910"/>
<dbReference type="PROSITE" id="PS00583">
    <property type="entry name" value="PFKB_KINASES_1"/>
    <property type="match status" value="1"/>
</dbReference>
<reference evidence="7" key="1">
    <citation type="submission" date="2017-02" db="EMBL/GenBank/DDBJ databases">
        <title>Natronthermophilus aegyptiacus gen. nov.,sp. nov., an aerobic, extremely halophilic alkalithermophilic archaeon isolated from the athalassohaline Wadi An Natrun, Egypt.</title>
        <authorList>
            <person name="Zhao B."/>
        </authorList>
    </citation>
    <scope>NUCLEOTIDE SEQUENCE [LARGE SCALE GENOMIC DNA]</scope>
    <source>
        <strain evidence="7">JW/NM-HA 15</strain>
    </source>
</reference>
<dbReference type="Pfam" id="PF00294">
    <property type="entry name" value="PfkB"/>
    <property type="match status" value="1"/>
</dbReference>
<evidence type="ECO:0000256" key="3">
    <source>
        <dbReference type="ARBA" id="ARBA00022777"/>
    </source>
</evidence>
<evidence type="ECO:0000259" key="5">
    <source>
        <dbReference type="Pfam" id="PF00294"/>
    </source>
</evidence>
<dbReference type="GO" id="GO:0006796">
    <property type="term" value="P:phosphate-containing compound metabolic process"/>
    <property type="evidence" value="ECO:0007669"/>
    <property type="project" value="UniProtKB-ARBA"/>
</dbReference>
<dbReference type="InterPro" id="IPR029056">
    <property type="entry name" value="Ribokinase-like"/>
</dbReference>
<dbReference type="PROSITE" id="PS00584">
    <property type="entry name" value="PFKB_KINASES_2"/>
    <property type="match status" value="1"/>
</dbReference>
<evidence type="ECO:0000256" key="4">
    <source>
        <dbReference type="RuleBase" id="RU003704"/>
    </source>
</evidence>
<keyword evidence="7" id="KW-1185">Reference proteome</keyword>
<proteinExistence type="inferred from homology"/>
<sequence length="326" mass="34673">MTGSPAIVSVGSALLDEQYLVSNLPRPDAGAFVREESVAFGGVAANVAVAVSRLGHTSGIVARLGNDDIAEMVTSDLHEEGVEIDRLRRSDDERSTYCMVFRDPDGERTIVTRSGAASALRLTDDDVSYLRSADVVFANGFCPDDVTRTVSRLAAEGTIRLAFDLASPLDALAGRATSRETVDGLLSEVSLFVANEASIRSYLGTDGRDAVERLRHRGVRRGALTQGEDGALLWTDEPDSAVVDVPALDVDVVDTTGAGDAFVAGLLHRWLLEGDSLQSAAEFATAGAGYNCTEPGARGGMVSEKRIARLVRDELQQRRDTGTQDS</sequence>
<dbReference type="Gene3D" id="3.40.1190.20">
    <property type="match status" value="1"/>
</dbReference>
<protein>
    <submittedName>
        <fullName evidence="6">Carbohydrate kinase family protein</fullName>
    </submittedName>
</protein>
<dbReference type="GO" id="GO:0016301">
    <property type="term" value="F:kinase activity"/>
    <property type="evidence" value="ECO:0007669"/>
    <property type="project" value="UniProtKB-KW"/>
</dbReference>
<dbReference type="RefSeq" id="WP_086888734.1">
    <property type="nucleotide sequence ID" value="NZ_CP019893.1"/>
</dbReference>